<proteinExistence type="predicted"/>
<dbReference type="KEGG" id="swf:E3E12_01350"/>
<dbReference type="RefSeq" id="WP_149498210.1">
    <property type="nucleotide sequence ID" value="NZ_CP038231.1"/>
</dbReference>
<name>A0A4Y6U7B9_9PROT</name>
<accession>A0A4Y6U7B9</accession>
<dbReference type="EMBL" id="CP038231">
    <property type="protein sequence ID" value="QDH13064.2"/>
    <property type="molecule type" value="Genomic_DNA"/>
</dbReference>
<gene>
    <name evidence="1" type="ORF">E3E12_01350</name>
</gene>
<evidence type="ECO:0000313" key="1">
    <source>
        <dbReference type="EMBL" id="QDH13064.2"/>
    </source>
</evidence>
<dbReference type="Proteomes" id="UP000318709">
    <property type="component" value="Chromosome"/>
</dbReference>
<reference evidence="1 2" key="1">
    <citation type="submission" date="2019-03" db="EMBL/GenBank/DDBJ databases">
        <title>The complete genome sequence of Swingsia_sp. F3b2 LMG30590(T).</title>
        <authorList>
            <person name="Chua K.-O."/>
            <person name="Chan K.-G."/>
            <person name="See-Too W.-S."/>
        </authorList>
    </citation>
    <scope>NUCLEOTIDE SEQUENCE [LARGE SCALE GENOMIC DNA]</scope>
    <source>
        <strain evidence="1 2">F3b2</strain>
    </source>
</reference>
<sequence>MINSAAHPTFLPTPPKSWLGRHPFNRAAVLAMVGLLLAACGGDYYATPIFADGHWYMAGDANCVHWTASPNHITCTNAQGKVDGIRLPMSKAALDQMMWEDYLVEGGPY</sequence>
<dbReference type="OrthoDB" id="1362638at28211"/>
<organism evidence="1 2">
    <name type="scientific">Formicincola oecophyllae</name>
    <dbReference type="NCBI Taxonomy" id="2558361"/>
    <lineage>
        <taxon>Bacteria</taxon>
        <taxon>Pseudomonadati</taxon>
        <taxon>Pseudomonadota</taxon>
        <taxon>Alphaproteobacteria</taxon>
        <taxon>Acetobacterales</taxon>
        <taxon>Acetobacteraceae</taxon>
        <taxon>Formicincola</taxon>
    </lineage>
</organism>
<keyword evidence="2" id="KW-1185">Reference proteome</keyword>
<dbReference type="AlphaFoldDB" id="A0A4Y6U7B9"/>
<protein>
    <submittedName>
        <fullName evidence="1">Uncharacterized protein</fullName>
    </submittedName>
</protein>
<evidence type="ECO:0000313" key="2">
    <source>
        <dbReference type="Proteomes" id="UP000318709"/>
    </source>
</evidence>